<dbReference type="PROSITE" id="PS51257">
    <property type="entry name" value="PROKAR_LIPOPROTEIN"/>
    <property type="match status" value="1"/>
</dbReference>
<proteinExistence type="predicted"/>
<keyword evidence="1" id="KW-0732">Signal</keyword>
<protein>
    <recommendedName>
        <fullName evidence="4">Lipoprotein</fullName>
    </recommendedName>
</protein>
<keyword evidence="3" id="KW-1185">Reference proteome</keyword>
<comment type="caution">
    <text evidence="2">The sequence shown here is derived from an EMBL/GenBank/DDBJ whole genome shotgun (WGS) entry which is preliminary data.</text>
</comment>
<feature type="chain" id="PRO_5047346641" description="Lipoprotein" evidence="1">
    <location>
        <begin position="24"/>
        <end position="166"/>
    </location>
</feature>
<name>A0ABW9XKJ1_9BACL</name>
<dbReference type="RefSeq" id="WP_161741564.1">
    <property type="nucleotide sequence ID" value="NZ_JAAAMV010000002.1"/>
</dbReference>
<evidence type="ECO:0008006" key="4">
    <source>
        <dbReference type="Google" id="ProtNLM"/>
    </source>
</evidence>
<organism evidence="2 3">
    <name type="scientific">Paenibacillus glycinis</name>
    <dbReference type="NCBI Taxonomy" id="2697035"/>
    <lineage>
        <taxon>Bacteria</taxon>
        <taxon>Bacillati</taxon>
        <taxon>Bacillota</taxon>
        <taxon>Bacilli</taxon>
        <taxon>Bacillales</taxon>
        <taxon>Paenibacillaceae</taxon>
        <taxon>Paenibacillus</taxon>
    </lineage>
</organism>
<evidence type="ECO:0000256" key="1">
    <source>
        <dbReference type="SAM" id="SignalP"/>
    </source>
</evidence>
<gene>
    <name evidence="2" type="ORF">GT019_04505</name>
</gene>
<accession>A0ABW9XKJ1</accession>
<reference evidence="2 3" key="1">
    <citation type="submission" date="2020-01" db="EMBL/GenBank/DDBJ databases">
        <title>Paenibacillus soybeanensis sp. nov. isolated from the nodules of soybean (Glycine max(L.) Merr).</title>
        <authorList>
            <person name="Wang H."/>
        </authorList>
    </citation>
    <scope>NUCLEOTIDE SEQUENCE [LARGE SCALE GENOMIC DNA]</scope>
    <source>
        <strain evidence="2 3">T1</strain>
    </source>
</reference>
<dbReference type="EMBL" id="JAAAMV010000002">
    <property type="protein sequence ID" value="NBD23124.1"/>
    <property type="molecule type" value="Genomic_DNA"/>
</dbReference>
<dbReference type="Proteomes" id="UP000665561">
    <property type="component" value="Unassembled WGS sequence"/>
</dbReference>
<sequence length="166" mass="17160">MVRKPHFALTLAACLWLTIPLLAGCGIEYAGSGTSPGAADAANQAASPINRMSDRTPPSPNITVQGKSVGIDLTGYTWCPASGDGTCASAAFSIAAIRSTKVPAGSRIRLVAPEGVEAVSLANSIKGFLGDPHVVPSAKGTYVYSVHCKWSFDQGESDYSFALEVV</sequence>
<feature type="signal peptide" evidence="1">
    <location>
        <begin position="1"/>
        <end position="23"/>
    </location>
</feature>
<evidence type="ECO:0000313" key="3">
    <source>
        <dbReference type="Proteomes" id="UP000665561"/>
    </source>
</evidence>
<evidence type="ECO:0000313" key="2">
    <source>
        <dbReference type="EMBL" id="NBD23124.1"/>
    </source>
</evidence>